<dbReference type="PATRIC" id="fig|662479.7.peg.3161"/>
<reference evidence="3 4" key="1">
    <citation type="journal article" date="2014" name="PLoS Genet.">
        <title>Phylogenetically driven sequencing of extremely halophilic archaea reveals strategies for static and dynamic osmo-response.</title>
        <authorList>
            <person name="Becker E.A."/>
            <person name="Seitzer P.M."/>
            <person name="Tritt A."/>
            <person name="Larsen D."/>
            <person name="Krusor M."/>
            <person name="Yao A.I."/>
            <person name="Wu D."/>
            <person name="Madern D."/>
            <person name="Eisen J.A."/>
            <person name="Darling A.E."/>
            <person name="Facciotti M.T."/>
        </authorList>
    </citation>
    <scope>NUCLEOTIDE SEQUENCE [LARGE SCALE GENOMIC DNA]</scope>
    <source>
        <strain evidence="3 4">ATCC BAA-1512</strain>
    </source>
</reference>
<feature type="transmembrane region" description="Helical" evidence="1">
    <location>
        <begin position="13"/>
        <end position="31"/>
    </location>
</feature>
<proteinExistence type="predicted"/>
<dbReference type="Proteomes" id="UP000011550">
    <property type="component" value="Unassembled WGS sequence"/>
</dbReference>
<dbReference type="STRING" id="662479.C440_15589"/>
<keyword evidence="1 3" id="KW-0812">Transmembrane</keyword>
<dbReference type="PANTHER" id="PTHR40763:SF5">
    <property type="entry name" value="MEMBRANE PROTEIN"/>
    <property type="match status" value="1"/>
</dbReference>
<dbReference type="AlphaFoldDB" id="M0I4P6"/>
<evidence type="ECO:0000313" key="4">
    <source>
        <dbReference type="Proteomes" id="UP000011550"/>
    </source>
</evidence>
<gene>
    <name evidence="3" type="ORF">C440_15589</name>
</gene>
<dbReference type="InterPro" id="IPR054331">
    <property type="entry name" value="LiaF_TM"/>
</dbReference>
<dbReference type="OrthoDB" id="253168at2157"/>
<keyword evidence="1" id="KW-1133">Transmembrane helix</keyword>
<keyword evidence="4" id="KW-1185">Reference proteome</keyword>
<keyword evidence="1" id="KW-0472">Membrane</keyword>
<organism evidence="3 4">
    <name type="scientific">Haloferax mucosum ATCC BAA-1512</name>
    <dbReference type="NCBI Taxonomy" id="662479"/>
    <lineage>
        <taxon>Archaea</taxon>
        <taxon>Methanobacteriati</taxon>
        <taxon>Methanobacteriota</taxon>
        <taxon>Stenosarchaea group</taxon>
        <taxon>Halobacteria</taxon>
        <taxon>Halobacteriales</taxon>
        <taxon>Haloferacaceae</taxon>
        <taxon>Haloferax</taxon>
    </lineage>
</organism>
<evidence type="ECO:0000256" key="1">
    <source>
        <dbReference type="SAM" id="Phobius"/>
    </source>
</evidence>
<comment type="caution">
    <text evidence="3">The sequence shown here is derived from an EMBL/GenBank/DDBJ whole genome shotgun (WGS) entry which is preliminary data.</text>
</comment>
<dbReference type="EMBL" id="AOLN01000018">
    <property type="protein sequence ID" value="ELZ91750.1"/>
    <property type="molecule type" value="Genomic_DNA"/>
</dbReference>
<protein>
    <submittedName>
        <fullName evidence="3">Transmembrane protein</fullName>
    </submittedName>
</protein>
<name>M0I4P6_9EURY</name>
<dbReference type="Pfam" id="PF22570">
    <property type="entry name" value="LiaF-TM"/>
    <property type="match status" value="1"/>
</dbReference>
<dbReference type="PANTHER" id="PTHR40763">
    <property type="entry name" value="MEMBRANE PROTEIN-RELATED"/>
    <property type="match status" value="1"/>
</dbReference>
<evidence type="ECO:0000313" key="3">
    <source>
        <dbReference type="EMBL" id="ELZ91750.1"/>
    </source>
</evidence>
<feature type="domain" description="LiaF transmembrane" evidence="2">
    <location>
        <begin position="11"/>
        <end position="84"/>
    </location>
</feature>
<sequence>MATKPGTLLTSRFLLRYVPSLFVLAGLYALVASSFRNVGGPLLLVAVAGAWQAVALDPVTGSQMISLWPTLLIILGQSITVGRIRSSIELITGDRVDLMAVFGGRDARATTGRVTGGDVTVLFGGVELDLRDVVELDQPARINTTSIFGGVDITVPRDWNVQLDVLPVLGTAEDERPRREAEHVTVDLVVSGFCAFGGVTVKD</sequence>
<evidence type="ECO:0000259" key="2">
    <source>
        <dbReference type="Pfam" id="PF22570"/>
    </source>
</evidence>
<dbReference type="RefSeq" id="WP_008321578.1">
    <property type="nucleotide sequence ID" value="NZ_AOLN01000018.1"/>
</dbReference>
<accession>M0I4P6</accession>